<dbReference type="Pfam" id="PF01458">
    <property type="entry name" value="SUFBD_core"/>
    <property type="match status" value="1"/>
</dbReference>
<reference evidence="5" key="1">
    <citation type="journal article" date="2019" name="Int. J. Syst. Evol. Microbiol.">
        <title>The Global Catalogue of Microorganisms (GCM) 10K type strain sequencing project: providing services to taxonomists for standard genome sequencing and annotation.</title>
        <authorList>
            <consortium name="The Broad Institute Genomics Platform"/>
            <consortium name="The Broad Institute Genome Sequencing Center for Infectious Disease"/>
            <person name="Wu L."/>
            <person name="Ma J."/>
        </authorList>
    </citation>
    <scope>NUCLEOTIDE SEQUENCE [LARGE SCALE GENOMIC DNA]</scope>
    <source>
        <strain evidence="5">JCM 18459</strain>
    </source>
</reference>
<dbReference type="InterPro" id="IPR037284">
    <property type="entry name" value="SUF_FeS_clus_asmbl_SufBD_sf"/>
</dbReference>
<dbReference type="InterPro" id="IPR055346">
    <property type="entry name" value="Fe-S_cluster_assembly_SufBD"/>
</dbReference>
<dbReference type="NCBIfam" id="TIGR01981">
    <property type="entry name" value="sufD"/>
    <property type="match status" value="1"/>
</dbReference>
<feature type="domain" description="SUF system FeS cluster assembly SufBD core" evidence="3">
    <location>
        <begin position="140"/>
        <end position="363"/>
    </location>
</feature>
<dbReference type="PANTHER" id="PTHR43575:SF1">
    <property type="entry name" value="PROTEIN ABCI7, CHLOROPLASTIC"/>
    <property type="match status" value="1"/>
</dbReference>
<comment type="similarity">
    <text evidence="1">Belongs to the iron-sulfur cluster assembly SufBD family.</text>
</comment>
<evidence type="ECO:0000256" key="2">
    <source>
        <dbReference type="SAM" id="MobiDB-lite"/>
    </source>
</evidence>
<evidence type="ECO:0000313" key="4">
    <source>
        <dbReference type="EMBL" id="GAA5149487.1"/>
    </source>
</evidence>
<evidence type="ECO:0000256" key="1">
    <source>
        <dbReference type="ARBA" id="ARBA00043967"/>
    </source>
</evidence>
<dbReference type="Proteomes" id="UP001500221">
    <property type="component" value="Unassembled WGS sequence"/>
</dbReference>
<feature type="region of interest" description="Disordered" evidence="2">
    <location>
        <begin position="1"/>
        <end position="36"/>
    </location>
</feature>
<evidence type="ECO:0000259" key="3">
    <source>
        <dbReference type="Pfam" id="PF01458"/>
    </source>
</evidence>
<dbReference type="InterPro" id="IPR000825">
    <property type="entry name" value="SUF_FeS_clus_asmbl_SufBD_core"/>
</dbReference>
<organism evidence="4 5">
    <name type="scientific">Nocardioides marinquilinus</name>
    <dbReference type="NCBI Taxonomy" id="1210400"/>
    <lineage>
        <taxon>Bacteria</taxon>
        <taxon>Bacillati</taxon>
        <taxon>Actinomycetota</taxon>
        <taxon>Actinomycetes</taxon>
        <taxon>Propionibacteriales</taxon>
        <taxon>Nocardioidaceae</taxon>
        <taxon>Nocardioides</taxon>
    </lineage>
</organism>
<name>A0ABP9PNA9_9ACTN</name>
<gene>
    <name evidence="4" type="primary">sufD</name>
    <name evidence="4" type="ORF">GCM10023340_24830</name>
</gene>
<comment type="caution">
    <text evidence="4">The sequence shown here is derived from an EMBL/GenBank/DDBJ whole genome shotgun (WGS) entry which is preliminary data.</text>
</comment>
<accession>A0ABP9PNA9</accession>
<sequence>MTVTDAARESVSSALEVTPVESHLHPKGSFEVADHPAPTGREEIWRFTPLRRLRGLHDDAPFLPSATSCEWNTPEGVRIEGVDGDEARALRGVSGWVPNTRWGARVLAEVESTLLVDVPAEAEVAEPIAVRLHGDDVSVTEAGHIVLRFGRHSRAVVVLEHLGSSTMAQVVEVQVGDGADVTVVSLQDWADDAVHLTHHQALVGRDARYRHAAITFGGDLVRMDANVSYAGPGGSAELLGLYFADAGQHIEHRLFADHDAPHTKSNVVYKGALQGQGAHTVWVGNVLIRKVAEGIETYEENRNLVLTDGCQADSVPNLEIETGEIEGAGHASTTARFDDEQLFYLRSRGVSERQARRLVLHGFFNDLIRKVGVPSIEERLTTTVEAELSKNVLRDDVADVAVDEVAERVDTAEVTA</sequence>
<dbReference type="SUPFAM" id="SSF101960">
    <property type="entry name" value="Stabilizer of iron transporter SufD"/>
    <property type="match status" value="1"/>
</dbReference>
<dbReference type="PANTHER" id="PTHR43575">
    <property type="entry name" value="PROTEIN ABCI7, CHLOROPLASTIC"/>
    <property type="match status" value="1"/>
</dbReference>
<dbReference type="EMBL" id="BAABKG010000003">
    <property type="protein sequence ID" value="GAA5149487.1"/>
    <property type="molecule type" value="Genomic_DNA"/>
</dbReference>
<keyword evidence="5" id="KW-1185">Reference proteome</keyword>
<evidence type="ECO:0000313" key="5">
    <source>
        <dbReference type="Proteomes" id="UP001500221"/>
    </source>
</evidence>
<dbReference type="RefSeq" id="WP_345458782.1">
    <property type="nucleotide sequence ID" value="NZ_BAABKG010000003.1"/>
</dbReference>
<proteinExistence type="inferred from homology"/>
<protein>
    <submittedName>
        <fullName evidence="4">Fe-S cluster assembly protein SufD</fullName>
    </submittedName>
</protein>
<dbReference type="InterPro" id="IPR011542">
    <property type="entry name" value="SUF_FeS_clus_asmbl_SufD"/>
</dbReference>